<keyword evidence="1" id="KW-0812">Transmembrane</keyword>
<feature type="transmembrane region" description="Helical" evidence="1">
    <location>
        <begin position="12"/>
        <end position="34"/>
    </location>
</feature>
<dbReference type="EMBL" id="CP015220">
    <property type="protein sequence ID" value="AMY21652.1"/>
    <property type="molecule type" value="Genomic_DNA"/>
</dbReference>
<keyword evidence="1" id="KW-1133">Transmembrane helix</keyword>
<proteinExistence type="predicted"/>
<feature type="transmembrane region" description="Helical" evidence="1">
    <location>
        <begin position="71"/>
        <end position="97"/>
    </location>
</feature>
<accession>A0A143QGP7</accession>
<protein>
    <submittedName>
        <fullName evidence="2">Uncharacterized protein</fullName>
    </submittedName>
</protein>
<dbReference type="RefSeq" id="WP_048316059.1">
    <property type="nucleotide sequence ID" value="NZ_CP015220.1"/>
</dbReference>
<feature type="transmembrane region" description="Helical" evidence="1">
    <location>
        <begin position="40"/>
        <end position="59"/>
    </location>
</feature>
<dbReference type="OrthoDB" id="4467705at2"/>
<dbReference type="AlphaFoldDB" id="A0A143QGP7"/>
<dbReference type="PATRIC" id="fig|1653479.3.peg.328"/>
<reference evidence="3" key="2">
    <citation type="submission" date="2016-04" db="EMBL/GenBank/DDBJ databases">
        <title>Complete Genome and Plasmid Sequences for Rhodococcus fascians D188 and Draft Sequences for Rhodococcus spp. Isolates PBTS 1 and PBTS 2.</title>
        <authorList>
            <person name="Stamer R."/>
            <person name="Vereecke D."/>
            <person name="Zhang Y."/>
            <person name="Schilkey F."/>
            <person name="Devitt N."/>
            <person name="Randall J."/>
        </authorList>
    </citation>
    <scope>NUCLEOTIDE SEQUENCE [LARGE SCALE GENOMIC DNA]</scope>
    <source>
        <strain evidence="3">PBTS2</strain>
    </source>
</reference>
<keyword evidence="1" id="KW-0472">Membrane</keyword>
<sequence length="129" mass="13144">MTASTRSRFERWSGGMPLSVPVAFGAVLVIAAVASKLGDSSLYFYVPLVFATTGTMIWLNARRTPDRTGLLHAAVGSALLIGCGIVVAVCGLAGGLMLDSTTFWASIAVSAAIAAPIGAGITPFSSPRA</sequence>
<dbReference type="Proteomes" id="UP000076038">
    <property type="component" value="Chromosome"/>
</dbReference>
<reference evidence="2 3" key="1">
    <citation type="journal article" date="2016" name="Genome Announc.">
        <title>Complete Genome and Plasmid Sequences for Rhodococcus fascians D188 and Draft Sequences for Rhodococcus Isolates PBTS 1 and PBTS 2.</title>
        <authorList>
            <person name="Stamler R.A."/>
            <person name="Vereecke D."/>
            <person name="Zhang Y."/>
            <person name="Schilkey F."/>
            <person name="Devitt N."/>
            <person name="Randall J.J."/>
        </authorList>
    </citation>
    <scope>NUCLEOTIDE SEQUENCE [LARGE SCALE GENOMIC DNA]</scope>
    <source>
        <strain evidence="2 3">PBTS2</strain>
    </source>
</reference>
<evidence type="ECO:0000313" key="3">
    <source>
        <dbReference type="Proteomes" id="UP000076038"/>
    </source>
</evidence>
<name>A0A143QGP7_RHOFA</name>
<keyword evidence="3" id="KW-1185">Reference proteome</keyword>
<evidence type="ECO:0000313" key="2">
    <source>
        <dbReference type="EMBL" id="AMY21652.1"/>
    </source>
</evidence>
<feature type="transmembrane region" description="Helical" evidence="1">
    <location>
        <begin position="103"/>
        <end position="124"/>
    </location>
</feature>
<evidence type="ECO:0000256" key="1">
    <source>
        <dbReference type="SAM" id="Phobius"/>
    </source>
</evidence>
<organism evidence="2 3">
    <name type="scientific">Rhodococcoides fascians</name>
    <name type="common">Rhodococcus fascians</name>
    <dbReference type="NCBI Taxonomy" id="1828"/>
    <lineage>
        <taxon>Bacteria</taxon>
        <taxon>Bacillati</taxon>
        <taxon>Actinomycetota</taxon>
        <taxon>Actinomycetes</taxon>
        <taxon>Mycobacteriales</taxon>
        <taxon>Nocardiaceae</taxon>
        <taxon>Rhodococcoides</taxon>
    </lineage>
</organism>
<gene>
    <name evidence="2" type="ORF">A3Q41_00328</name>
</gene>
<dbReference type="KEGG" id="rhs:A3Q41_00328"/>